<evidence type="ECO:0000259" key="3">
    <source>
        <dbReference type="SMART" id="SM00331"/>
    </source>
</evidence>
<proteinExistence type="predicted"/>
<dbReference type="SMART" id="SM00331">
    <property type="entry name" value="PP2C_SIG"/>
    <property type="match status" value="1"/>
</dbReference>
<dbReference type="PANTHER" id="PTHR43156">
    <property type="entry name" value="STAGE II SPORULATION PROTEIN E-RELATED"/>
    <property type="match status" value="1"/>
</dbReference>
<keyword evidence="5" id="KW-1185">Reference proteome</keyword>
<keyword evidence="2" id="KW-1133">Transmembrane helix</keyword>
<feature type="transmembrane region" description="Helical" evidence="2">
    <location>
        <begin position="32"/>
        <end position="50"/>
    </location>
</feature>
<protein>
    <submittedName>
        <fullName evidence="4">Stage II sporulation E family protein</fullName>
    </submittedName>
</protein>
<keyword evidence="1" id="KW-0378">Hydrolase</keyword>
<dbReference type="EMBL" id="CP000909">
    <property type="protein sequence ID" value="ABY35946.1"/>
    <property type="molecule type" value="Genomic_DNA"/>
</dbReference>
<evidence type="ECO:0000256" key="2">
    <source>
        <dbReference type="SAM" id="Phobius"/>
    </source>
</evidence>
<name>A9WJP2_CHLAA</name>
<dbReference type="KEGG" id="cau:Caur_2743"/>
<keyword evidence="2" id="KW-0812">Transmembrane</keyword>
<evidence type="ECO:0000313" key="4">
    <source>
        <dbReference type="EMBL" id="ABY35946.1"/>
    </source>
</evidence>
<evidence type="ECO:0000313" key="5">
    <source>
        <dbReference type="Proteomes" id="UP000002008"/>
    </source>
</evidence>
<dbReference type="SUPFAM" id="SSF81606">
    <property type="entry name" value="PP2C-like"/>
    <property type="match status" value="1"/>
</dbReference>
<dbReference type="Proteomes" id="UP000002008">
    <property type="component" value="Chromosome"/>
</dbReference>
<dbReference type="InterPro" id="IPR052016">
    <property type="entry name" value="Bact_Sigma-Reg"/>
</dbReference>
<gene>
    <name evidence="4" type="ordered locus">Caur_2743</name>
</gene>
<dbReference type="STRING" id="324602.Caur_2743"/>
<dbReference type="InterPro" id="IPR036457">
    <property type="entry name" value="PPM-type-like_dom_sf"/>
</dbReference>
<dbReference type="AlphaFoldDB" id="A9WJP2"/>
<feature type="transmembrane region" description="Helical" evidence="2">
    <location>
        <begin position="56"/>
        <end position="75"/>
    </location>
</feature>
<dbReference type="InterPro" id="IPR001932">
    <property type="entry name" value="PPM-type_phosphatase-like_dom"/>
</dbReference>
<dbReference type="Pfam" id="PF07228">
    <property type="entry name" value="SpoIIE"/>
    <property type="match status" value="1"/>
</dbReference>
<dbReference type="RefSeq" id="WP_012258599.1">
    <property type="nucleotide sequence ID" value="NC_010175.1"/>
</dbReference>
<feature type="transmembrane region" description="Helical" evidence="2">
    <location>
        <begin position="82"/>
        <end position="101"/>
    </location>
</feature>
<feature type="domain" description="PPM-type phosphatase" evidence="3">
    <location>
        <begin position="233"/>
        <end position="448"/>
    </location>
</feature>
<dbReference type="GO" id="GO:0016791">
    <property type="term" value="F:phosphatase activity"/>
    <property type="evidence" value="ECO:0000318"/>
    <property type="project" value="GO_Central"/>
</dbReference>
<dbReference type="eggNOG" id="COG2208">
    <property type="taxonomic scope" value="Bacteria"/>
</dbReference>
<keyword evidence="2" id="KW-0472">Membrane</keyword>
<evidence type="ECO:0000256" key="1">
    <source>
        <dbReference type="ARBA" id="ARBA00022801"/>
    </source>
</evidence>
<dbReference type="PANTHER" id="PTHR43156:SF2">
    <property type="entry name" value="STAGE II SPORULATION PROTEIN E"/>
    <property type="match status" value="1"/>
</dbReference>
<dbReference type="HOGENOM" id="CLU_607929_0_0_0"/>
<dbReference type="PATRIC" id="fig|324602.8.peg.3094"/>
<dbReference type="InParanoid" id="A9WJP2"/>
<feature type="transmembrane region" description="Helical" evidence="2">
    <location>
        <begin position="166"/>
        <end position="189"/>
    </location>
</feature>
<dbReference type="EnsemblBacteria" id="ABY35946">
    <property type="protein sequence ID" value="ABY35946"/>
    <property type="gene ID" value="Caur_2743"/>
</dbReference>
<feature type="transmembrane region" description="Helical" evidence="2">
    <location>
        <begin position="121"/>
        <end position="154"/>
    </location>
</feature>
<sequence>MKSQDIQSFNELLKQLDIENDQVRLRFTLRMLNILVLTLTVIALLIMLIPPFSLPVAYILVAVSIAINGIIEWLIRINREVVGARLFVGWTNIGVVVFMLINTVRLDDIGMTMFAEITPLFVILSGLLLGWGLAGFVAIVNLVIIFLTYVWYFANSGTTRGVFEEATGLFIPVFLYTALVWAAISFYQYQLTTSRYRLNQARSRLIQDKILHHDLEIARSLQQRLFPPSPPLFGNIRIVAYSEPARETSGDFYDFVQLSDGRWAIVVADVTGKSIAAAMVMVMARSILRSYITTEQSPAAILRAANNALYRDGVGSQYVTVFLGILDSSTNMITFATAGHPFPYLRRNGQIQEIGYGSLPLGARLDREYCETTLQFQTGDQLFLLTDGFYETRNAQRKMFGFEQLMIAIDQSDPADPQRALDHLLAVVSQFRGDAEQDDDMTAIIIQVLA</sequence>
<reference evidence="5" key="1">
    <citation type="journal article" date="2011" name="BMC Genomics">
        <title>Complete genome sequence of the filamentous anoxygenic phototrophic bacterium Chloroflexus aurantiacus.</title>
        <authorList>
            <person name="Tang K.H."/>
            <person name="Barry K."/>
            <person name="Chertkov O."/>
            <person name="Dalin E."/>
            <person name="Han C.S."/>
            <person name="Hauser L.J."/>
            <person name="Honchak B.M."/>
            <person name="Karbach L.E."/>
            <person name="Land M.L."/>
            <person name="Lapidus A."/>
            <person name="Larimer F.W."/>
            <person name="Mikhailova N."/>
            <person name="Pitluck S."/>
            <person name="Pierson B.K."/>
            <person name="Blankenship R.E."/>
        </authorList>
    </citation>
    <scope>NUCLEOTIDE SEQUENCE [LARGE SCALE GENOMIC DNA]</scope>
    <source>
        <strain evidence="5">ATCC 29366 / DSM 635 / J-10-fl</strain>
    </source>
</reference>
<dbReference type="Gene3D" id="3.60.40.10">
    <property type="entry name" value="PPM-type phosphatase domain"/>
    <property type="match status" value="1"/>
</dbReference>
<organism evidence="4 5">
    <name type="scientific">Chloroflexus aurantiacus (strain ATCC 29366 / DSM 635 / J-10-fl)</name>
    <dbReference type="NCBI Taxonomy" id="324602"/>
    <lineage>
        <taxon>Bacteria</taxon>
        <taxon>Bacillati</taxon>
        <taxon>Chloroflexota</taxon>
        <taxon>Chloroflexia</taxon>
        <taxon>Chloroflexales</taxon>
        <taxon>Chloroflexineae</taxon>
        <taxon>Chloroflexaceae</taxon>
        <taxon>Chloroflexus</taxon>
    </lineage>
</organism>
<accession>A9WJP2</accession>